<dbReference type="InterPro" id="IPR029063">
    <property type="entry name" value="SAM-dependent_MTases_sf"/>
</dbReference>
<name>A0A433V6P3_9CYAN</name>
<organism evidence="2 3">
    <name type="scientific">Dulcicalothrix desertica PCC 7102</name>
    <dbReference type="NCBI Taxonomy" id="232991"/>
    <lineage>
        <taxon>Bacteria</taxon>
        <taxon>Bacillati</taxon>
        <taxon>Cyanobacteriota</taxon>
        <taxon>Cyanophyceae</taxon>
        <taxon>Nostocales</taxon>
        <taxon>Calotrichaceae</taxon>
        <taxon>Dulcicalothrix</taxon>
    </lineage>
</organism>
<evidence type="ECO:0000259" key="1">
    <source>
        <dbReference type="Pfam" id="PF08241"/>
    </source>
</evidence>
<dbReference type="RefSeq" id="WP_233787406.1">
    <property type="nucleotide sequence ID" value="NZ_RSCL01000018.1"/>
</dbReference>
<dbReference type="GO" id="GO:0032259">
    <property type="term" value="P:methylation"/>
    <property type="evidence" value="ECO:0007669"/>
    <property type="project" value="UniProtKB-KW"/>
</dbReference>
<reference evidence="2" key="2">
    <citation type="journal article" date="2019" name="Genome Biol. Evol.">
        <title>Day and night: Metabolic profiles and evolutionary relationships of six axenic non-marine cyanobacteria.</title>
        <authorList>
            <person name="Will S.E."/>
            <person name="Henke P."/>
            <person name="Boedeker C."/>
            <person name="Huang S."/>
            <person name="Brinkmann H."/>
            <person name="Rohde M."/>
            <person name="Jarek M."/>
            <person name="Friedl T."/>
            <person name="Seufert S."/>
            <person name="Schumacher M."/>
            <person name="Overmann J."/>
            <person name="Neumann-Schaal M."/>
            <person name="Petersen J."/>
        </authorList>
    </citation>
    <scope>NUCLEOTIDE SEQUENCE [LARGE SCALE GENOMIC DNA]</scope>
    <source>
        <strain evidence="2">PCC 7102</strain>
    </source>
</reference>
<reference evidence="2" key="1">
    <citation type="submission" date="2018-12" db="EMBL/GenBank/DDBJ databases">
        <authorList>
            <person name="Will S."/>
            <person name="Neumann-Schaal M."/>
            <person name="Henke P."/>
        </authorList>
    </citation>
    <scope>NUCLEOTIDE SEQUENCE</scope>
    <source>
        <strain evidence="2">PCC 7102</strain>
    </source>
</reference>
<dbReference type="Pfam" id="PF08241">
    <property type="entry name" value="Methyltransf_11"/>
    <property type="match status" value="1"/>
</dbReference>
<dbReference type="Proteomes" id="UP000271624">
    <property type="component" value="Unassembled WGS sequence"/>
</dbReference>
<evidence type="ECO:0000313" key="3">
    <source>
        <dbReference type="Proteomes" id="UP000271624"/>
    </source>
</evidence>
<feature type="domain" description="Methyltransferase type 11" evidence="1">
    <location>
        <begin position="119"/>
        <end position="174"/>
    </location>
</feature>
<dbReference type="SUPFAM" id="SSF53335">
    <property type="entry name" value="S-adenosyl-L-methionine-dependent methyltransferases"/>
    <property type="match status" value="1"/>
</dbReference>
<protein>
    <submittedName>
        <fullName evidence="2">SAM-dependent methyltransferase</fullName>
    </submittedName>
</protein>
<sequence length="261" mass="30174">MKRSLFLKIYQYLLERRSLLFKMGTPFLILRALWYAGDKVFCPCCGKDFQTFLPFGAQKRDNAICPRCLSLERHRLLWLYIKNKTNLLRENLKVLHVAPEYLLEKAIANLANIDYLSADLQLKQAMVQMDVTNIQYPDNVFDVILCSHVLEHIPNDWQAMSELCRVLKPGGWAILHVPLDNNLAQTLEGSSDLSSEERERLFGHHDHVRMYGLDYKEKLEKAGFAVKIDNYAQELGVEKSKKYGLIADENIYFCTKLASPT</sequence>
<dbReference type="GO" id="GO:0008757">
    <property type="term" value="F:S-adenosylmethionine-dependent methyltransferase activity"/>
    <property type="evidence" value="ECO:0007669"/>
    <property type="project" value="InterPro"/>
</dbReference>
<keyword evidence="2" id="KW-0489">Methyltransferase</keyword>
<keyword evidence="3" id="KW-1185">Reference proteome</keyword>
<dbReference type="InterPro" id="IPR013216">
    <property type="entry name" value="Methyltransf_11"/>
</dbReference>
<dbReference type="AlphaFoldDB" id="A0A433V6P3"/>
<gene>
    <name evidence="2" type="ORF">DSM106972_063930</name>
</gene>
<keyword evidence="2" id="KW-0808">Transferase</keyword>
<dbReference type="PANTHER" id="PTHR43591:SF24">
    <property type="entry name" value="2-METHOXY-6-POLYPRENYL-1,4-BENZOQUINOL METHYLASE, MITOCHONDRIAL"/>
    <property type="match status" value="1"/>
</dbReference>
<evidence type="ECO:0000313" key="2">
    <source>
        <dbReference type="EMBL" id="RUT01770.1"/>
    </source>
</evidence>
<dbReference type="EMBL" id="RSCL01000018">
    <property type="protein sequence ID" value="RUT01770.1"/>
    <property type="molecule type" value="Genomic_DNA"/>
</dbReference>
<comment type="caution">
    <text evidence="2">The sequence shown here is derived from an EMBL/GenBank/DDBJ whole genome shotgun (WGS) entry which is preliminary data.</text>
</comment>
<proteinExistence type="predicted"/>
<dbReference type="Gene3D" id="3.40.50.150">
    <property type="entry name" value="Vaccinia Virus protein VP39"/>
    <property type="match status" value="1"/>
</dbReference>
<dbReference type="CDD" id="cd02440">
    <property type="entry name" value="AdoMet_MTases"/>
    <property type="match status" value="1"/>
</dbReference>
<dbReference type="PANTHER" id="PTHR43591">
    <property type="entry name" value="METHYLTRANSFERASE"/>
    <property type="match status" value="1"/>
</dbReference>
<accession>A0A433V6P3</accession>